<comment type="caution">
    <text evidence="2">The sequence shown here is derived from an EMBL/GenBank/DDBJ whole genome shotgun (WGS) entry which is preliminary data.</text>
</comment>
<dbReference type="OrthoDB" id="10005243at2"/>
<dbReference type="RefSeq" id="WP_026980603.1">
    <property type="nucleotide sequence ID" value="NZ_AUCZ01000010.1"/>
</dbReference>
<dbReference type="EMBL" id="JRLW01000012">
    <property type="protein sequence ID" value="KGO89037.1"/>
    <property type="molecule type" value="Genomic_DNA"/>
</dbReference>
<keyword evidence="1" id="KW-0732">Signal</keyword>
<proteinExistence type="predicted"/>
<protein>
    <recommendedName>
        <fullName evidence="4">Organic solvent tolerance-like N-terminal domain-containing protein</fullName>
    </recommendedName>
</protein>
<dbReference type="STRING" id="1121899.GCA_000430025_02181"/>
<dbReference type="Proteomes" id="UP000030121">
    <property type="component" value="Unassembled WGS sequence"/>
</dbReference>
<evidence type="ECO:0000256" key="1">
    <source>
        <dbReference type="SAM" id="SignalP"/>
    </source>
</evidence>
<feature type="chain" id="PRO_5001991994" description="Organic solvent tolerance-like N-terminal domain-containing protein" evidence="1">
    <location>
        <begin position="21"/>
        <end position="121"/>
    </location>
</feature>
<evidence type="ECO:0000313" key="2">
    <source>
        <dbReference type="EMBL" id="KGO89037.1"/>
    </source>
</evidence>
<evidence type="ECO:0008006" key="4">
    <source>
        <dbReference type="Google" id="ProtNLM"/>
    </source>
</evidence>
<feature type="signal peptide" evidence="1">
    <location>
        <begin position="1"/>
        <end position="20"/>
    </location>
</feature>
<keyword evidence="3" id="KW-1185">Reference proteome</keyword>
<evidence type="ECO:0000313" key="3">
    <source>
        <dbReference type="Proteomes" id="UP000030121"/>
    </source>
</evidence>
<name>A0A0A2M8N3_9FLAO</name>
<organism evidence="2 3">
    <name type="scientific">Flavobacterium suncheonense GH29-5 = DSM 17707</name>
    <dbReference type="NCBI Taxonomy" id="1121899"/>
    <lineage>
        <taxon>Bacteria</taxon>
        <taxon>Pseudomonadati</taxon>
        <taxon>Bacteroidota</taxon>
        <taxon>Flavobacteriia</taxon>
        <taxon>Flavobacteriales</taxon>
        <taxon>Flavobacteriaceae</taxon>
        <taxon>Flavobacterium</taxon>
    </lineage>
</organism>
<gene>
    <name evidence="2" type="ORF">Q764_09590</name>
</gene>
<accession>A0A0A2M8N3</accession>
<sequence>MKNKILLFILPFLFSVSSFSQEYKIESAFYKGEGRELIFPYEGTIKITENKFIMDTNVLFLDAVIFKDVKGNSKIQYQNLEYTIEVIEESGVFDKKKYDVKIITKTKDIIGGTKCEYYCTR</sequence>
<reference evidence="2 3" key="1">
    <citation type="submission" date="2013-09" db="EMBL/GenBank/DDBJ databases">
        <authorList>
            <person name="Zeng Z."/>
            <person name="Chen C."/>
        </authorList>
    </citation>
    <scope>NUCLEOTIDE SEQUENCE [LARGE SCALE GENOMIC DNA]</scope>
    <source>
        <strain evidence="2 3">GH29-5</strain>
    </source>
</reference>
<dbReference type="AlphaFoldDB" id="A0A0A2M8N3"/>